<evidence type="ECO:0000313" key="1">
    <source>
        <dbReference type="EMBL" id="KIL57802.1"/>
    </source>
</evidence>
<name>A0A0C2W9C1_AMAMK</name>
<gene>
    <name evidence="1" type="ORF">M378DRAFT_361124</name>
</gene>
<proteinExistence type="predicted"/>
<protein>
    <submittedName>
        <fullName evidence="1">Uncharacterized protein</fullName>
    </submittedName>
</protein>
<dbReference type="EMBL" id="KN818357">
    <property type="protein sequence ID" value="KIL57802.1"/>
    <property type="molecule type" value="Genomic_DNA"/>
</dbReference>
<evidence type="ECO:0000313" key="2">
    <source>
        <dbReference type="Proteomes" id="UP000054549"/>
    </source>
</evidence>
<keyword evidence="2" id="KW-1185">Reference proteome</keyword>
<sequence length="79" mass="9240">MLIDISSDELGRKLCRMRSIPKFEPYVDPYYPSFLEFLQDPSRSGQYHVSKSAGTRRYLELMTDLLIRRAAKLTNQPDL</sequence>
<organism evidence="1 2">
    <name type="scientific">Amanita muscaria (strain Koide BX008)</name>
    <dbReference type="NCBI Taxonomy" id="946122"/>
    <lineage>
        <taxon>Eukaryota</taxon>
        <taxon>Fungi</taxon>
        <taxon>Dikarya</taxon>
        <taxon>Basidiomycota</taxon>
        <taxon>Agaricomycotina</taxon>
        <taxon>Agaricomycetes</taxon>
        <taxon>Agaricomycetidae</taxon>
        <taxon>Agaricales</taxon>
        <taxon>Pluteineae</taxon>
        <taxon>Amanitaceae</taxon>
        <taxon>Amanita</taxon>
    </lineage>
</organism>
<dbReference type="Proteomes" id="UP000054549">
    <property type="component" value="Unassembled WGS sequence"/>
</dbReference>
<reference evidence="1 2" key="1">
    <citation type="submission" date="2014-04" db="EMBL/GenBank/DDBJ databases">
        <title>Evolutionary Origins and Diversification of the Mycorrhizal Mutualists.</title>
        <authorList>
            <consortium name="DOE Joint Genome Institute"/>
            <consortium name="Mycorrhizal Genomics Consortium"/>
            <person name="Kohler A."/>
            <person name="Kuo A."/>
            <person name="Nagy L.G."/>
            <person name="Floudas D."/>
            <person name="Copeland A."/>
            <person name="Barry K.W."/>
            <person name="Cichocki N."/>
            <person name="Veneault-Fourrey C."/>
            <person name="LaButti K."/>
            <person name="Lindquist E.A."/>
            <person name="Lipzen A."/>
            <person name="Lundell T."/>
            <person name="Morin E."/>
            <person name="Murat C."/>
            <person name="Riley R."/>
            <person name="Ohm R."/>
            <person name="Sun H."/>
            <person name="Tunlid A."/>
            <person name="Henrissat B."/>
            <person name="Grigoriev I.V."/>
            <person name="Hibbett D.S."/>
            <person name="Martin F."/>
        </authorList>
    </citation>
    <scope>NUCLEOTIDE SEQUENCE [LARGE SCALE GENOMIC DNA]</scope>
    <source>
        <strain evidence="1 2">Koide BX008</strain>
    </source>
</reference>
<accession>A0A0C2W9C1</accession>
<dbReference type="AlphaFoldDB" id="A0A0C2W9C1"/>
<dbReference type="HOGENOM" id="CLU_174936_0_0_1"/>
<dbReference type="InParanoid" id="A0A0C2W9C1"/>